<dbReference type="GO" id="GO:0043138">
    <property type="term" value="F:3'-5' DNA helicase activity"/>
    <property type="evidence" value="ECO:0007669"/>
    <property type="project" value="TreeGrafter"/>
</dbReference>
<dbReference type="OrthoDB" id="844at2759"/>
<reference evidence="7 8" key="1">
    <citation type="journal article" date="2015" name="Sci. Rep.">
        <title>Genome of the facultative scuticociliatosis pathogen Pseudocohnilembus persalinus provides insight into its virulence through horizontal gene transfer.</title>
        <authorList>
            <person name="Xiong J."/>
            <person name="Wang G."/>
            <person name="Cheng J."/>
            <person name="Tian M."/>
            <person name="Pan X."/>
            <person name="Warren A."/>
            <person name="Jiang C."/>
            <person name="Yuan D."/>
            <person name="Miao W."/>
        </authorList>
    </citation>
    <scope>NUCLEOTIDE SEQUENCE [LARGE SCALE GENOMIC DNA]</scope>
    <source>
        <strain evidence="7">36N120E</strain>
    </source>
</reference>
<dbReference type="GO" id="GO:0016787">
    <property type="term" value="F:hydrolase activity"/>
    <property type="evidence" value="ECO:0007669"/>
    <property type="project" value="UniProtKB-KW"/>
</dbReference>
<evidence type="ECO:0000256" key="5">
    <source>
        <dbReference type="SAM" id="Coils"/>
    </source>
</evidence>
<keyword evidence="1 4" id="KW-0547">Nucleotide-binding</keyword>
<dbReference type="Gene3D" id="3.40.50.300">
    <property type="entry name" value="P-loop containing nucleotide triphosphate hydrolases"/>
    <property type="match status" value="1"/>
</dbReference>
<dbReference type="Proteomes" id="UP000054937">
    <property type="component" value="Unassembled WGS sequence"/>
</dbReference>
<keyword evidence="5" id="KW-0175">Coiled coil</keyword>
<evidence type="ECO:0000313" key="8">
    <source>
        <dbReference type="Proteomes" id="UP000054937"/>
    </source>
</evidence>
<dbReference type="GO" id="GO:1902975">
    <property type="term" value="P:mitotic DNA replication initiation"/>
    <property type="evidence" value="ECO:0007669"/>
    <property type="project" value="TreeGrafter"/>
</dbReference>
<keyword evidence="7" id="KW-0378">Hydrolase</keyword>
<comment type="caution">
    <text evidence="7">The sequence shown here is derived from an EMBL/GenBank/DDBJ whole genome shotgun (WGS) entry which is preliminary data.</text>
</comment>
<proteinExistence type="inferred from homology"/>
<feature type="domain" description="MCM C-terminal AAA(+) ATPase" evidence="6">
    <location>
        <begin position="1"/>
        <end position="88"/>
    </location>
</feature>
<dbReference type="InterPro" id="IPR031327">
    <property type="entry name" value="MCM"/>
</dbReference>
<dbReference type="PANTHER" id="PTHR11630">
    <property type="entry name" value="DNA REPLICATION LICENSING FACTOR MCM FAMILY MEMBER"/>
    <property type="match status" value="1"/>
</dbReference>
<dbReference type="SUPFAM" id="SSF52540">
    <property type="entry name" value="P-loop containing nucleoside triphosphate hydrolases"/>
    <property type="match status" value="1"/>
</dbReference>
<dbReference type="Pfam" id="PF17855">
    <property type="entry name" value="MCM_lid"/>
    <property type="match status" value="1"/>
</dbReference>
<dbReference type="OMA" id="PIMCENI"/>
<dbReference type="SMART" id="SM00350">
    <property type="entry name" value="MCM"/>
    <property type="match status" value="1"/>
</dbReference>
<dbReference type="Pfam" id="PF00493">
    <property type="entry name" value="MCM"/>
    <property type="match status" value="1"/>
</dbReference>
<evidence type="ECO:0000256" key="2">
    <source>
        <dbReference type="ARBA" id="ARBA00022840"/>
    </source>
</evidence>
<dbReference type="GO" id="GO:0042555">
    <property type="term" value="C:MCM complex"/>
    <property type="evidence" value="ECO:0007669"/>
    <property type="project" value="TreeGrafter"/>
</dbReference>
<sequence length="348" mass="40506">MNDYDRTSIHEAMEQQSISISKAGIVASLQARCSVIAASNPKTGRYDSTLSFMDNVDFTDPIISRFDILCVVKDEVNPEYDYNLATFVINSHIKSHPIFSEFWKQDFIKFEANEKELEDESKIEQENEYQEEILNLKNLRDNLKETLLEETAQEKPLQMPQELLKKYIIHAKTYHPKITQIDKDKIKNFYVELRQSSQQLGGITIAVRHIESLIRMAESFAKMSLRNEVKGEDVDRAISVLLKSFIQSQKSAISKKIADSFKKYLIDKKDNQQILHSILNELMLSTQQSHFRGDKIAIPLKTFSKRAELYKIGNISDYLQSEQFKTLYIQKGEIIQYKFQDQQQQQQL</sequence>
<dbReference type="GO" id="GO:0005524">
    <property type="term" value="F:ATP binding"/>
    <property type="evidence" value="ECO:0007669"/>
    <property type="project" value="UniProtKB-KW"/>
</dbReference>
<dbReference type="InParanoid" id="A0A0V0R4X6"/>
<dbReference type="PRINTS" id="PR01657">
    <property type="entry name" value="MCMFAMILY"/>
</dbReference>
<name>A0A0V0R4X6_PSEPJ</name>
<gene>
    <name evidence="7" type="ORF">PPERSA_05954</name>
</gene>
<evidence type="ECO:0000256" key="1">
    <source>
        <dbReference type="ARBA" id="ARBA00022741"/>
    </source>
</evidence>
<comment type="similarity">
    <text evidence="4">Belongs to the MCM family.</text>
</comment>
<dbReference type="InterPro" id="IPR027417">
    <property type="entry name" value="P-loop_NTPase"/>
</dbReference>
<keyword evidence="3 4" id="KW-0238">DNA-binding</keyword>
<evidence type="ECO:0000313" key="7">
    <source>
        <dbReference type="EMBL" id="KRX09285.1"/>
    </source>
</evidence>
<organism evidence="7 8">
    <name type="scientific">Pseudocohnilembus persalinus</name>
    <name type="common">Ciliate</name>
    <dbReference type="NCBI Taxonomy" id="266149"/>
    <lineage>
        <taxon>Eukaryota</taxon>
        <taxon>Sar</taxon>
        <taxon>Alveolata</taxon>
        <taxon>Ciliophora</taxon>
        <taxon>Intramacronucleata</taxon>
        <taxon>Oligohymenophorea</taxon>
        <taxon>Scuticociliatia</taxon>
        <taxon>Philasterida</taxon>
        <taxon>Pseudocohnilembidae</taxon>
        <taxon>Pseudocohnilembus</taxon>
    </lineage>
</organism>
<dbReference type="InterPro" id="IPR041562">
    <property type="entry name" value="MCM_lid"/>
</dbReference>
<accession>A0A0V0R4X6</accession>
<feature type="coiled-coil region" evidence="5">
    <location>
        <begin position="122"/>
        <end position="153"/>
    </location>
</feature>
<evidence type="ECO:0000256" key="4">
    <source>
        <dbReference type="RuleBase" id="RU004070"/>
    </source>
</evidence>
<evidence type="ECO:0000259" key="6">
    <source>
        <dbReference type="PROSITE" id="PS50051"/>
    </source>
</evidence>
<evidence type="ECO:0000256" key="3">
    <source>
        <dbReference type="ARBA" id="ARBA00023125"/>
    </source>
</evidence>
<dbReference type="GO" id="GO:0017116">
    <property type="term" value="F:single-stranded DNA helicase activity"/>
    <property type="evidence" value="ECO:0007669"/>
    <property type="project" value="TreeGrafter"/>
</dbReference>
<dbReference type="PANTHER" id="PTHR11630:SF44">
    <property type="entry name" value="DNA REPLICATION LICENSING FACTOR MCM2"/>
    <property type="match status" value="1"/>
</dbReference>
<dbReference type="GO" id="GO:0005634">
    <property type="term" value="C:nucleus"/>
    <property type="evidence" value="ECO:0007669"/>
    <property type="project" value="TreeGrafter"/>
</dbReference>
<dbReference type="Pfam" id="PF23669">
    <property type="entry name" value="WHD_MCM2"/>
    <property type="match status" value="1"/>
</dbReference>
<dbReference type="EMBL" id="LDAU01000053">
    <property type="protein sequence ID" value="KRX09285.1"/>
    <property type="molecule type" value="Genomic_DNA"/>
</dbReference>
<protein>
    <submittedName>
        <fullName evidence="7">p-loop containing nucleoside triphosphate hydrolase</fullName>
    </submittedName>
</protein>
<keyword evidence="2 4" id="KW-0067">ATP-binding</keyword>
<dbReference type="GO" id="GO:0003697">
    <property type="term" value="F:single-stranded DNA binding"/>
    <property type="evidence" value="ECO:0007669"/>
    <property type="project" value="TreeGrafter"/>
</dbReference>
<keyword evidence="8" id="KW-1185">Reference proteome</keyword>
<dbReference type="PROSITE" id="PS50051">
    <property type="entry name" value="MCM_2"/>
    <property type="match status" value="1"/>
</dbReference>
<dbReference type="InterPro" id="IPR059098">
    <property type="entry name" value="WHD_MCM2"/>
</dbReference>
<dbReference type="GO" id="GO:0000727">
    <property type="term" value="P:double-strand break repair via break-induced replication"/>
    <property type="evidence" value="ECO:0007669"/>
    <property type="project" value="TreeGrafter"/>
</dbReference>
<dbReference type="InterPro" id="IPR001208">
    <property type="entry name" value="MCM_dom"/>
</dbReference>
<dbReference type="AlphaFoldDB" id="A0A0V0R4X6"/>